<proteinExistence type="predicted"/>
<accession>A0A0A8YPU2</accession>
<dbReference type="EMBL" id="GBRH01270107">
    <property type="protein sequence ID" value="JAD27788.1"/>
    <property type="molecule type" value="Transcribed_RNA"/>
</dbReference>
<evidence type="ECO:0000313" key="1">
    <source>
        <dbReference type="EMBL" id="JAD27788.1"/>
    </source>
</evidence>
<reference evidence="1" key="2">
    <citation type="journal article" date="2015" name="Data Brief">
        <title>Shoot transcriptome of the giant reed, Arundo donax.</title>
        <authorList>
            <person name="Barrero R.A."/>
            <person name="Guerrero F.D."/>
            <person name="Moolhuijzen P."/>
            <person name="Goolsby J.A."/>
            <person name="Tidwell J."/>
            <person name="Bellgard S.E."/>
            <person name="Bellgard M.I."/>
        </authorList>
    </citation>
    <scope>NUCLEOTIDE SEQUENCE</scope>
    <source>
        <tissue evidence="1">Shoot tissue taken approximately 20 cm above the soil surface</tissue>
    </source>
</reference>
<sequence>MSAMNMFGYVWGHLLVSRGQKAGERKFRFTNMLTSGVVVRPSNHPFLTRNFK</sequence>
<protein>
    <submittedName>
        <fullName evidence="1">Uncharacterized protein</fullName>
    </submittedName>
</protein>
<reference evidence="1" key="1">
    <citation type="submission" date="2014-09" db="EMBL/GenBank/DDBJ databases">
        <authorList>
            <person name="Magalhaes I.L.F."/>
            <person name="Oliveira U."/>
            <person name="Santos F.R."/>
            <person name="Vidigal T.H.D.A."/>
            <person name="Brescovit A.D."/>
            <person name="Santos A.J."/>
        </authorList>
    </citation>
    <scope>NUCLEOTIDE SEQUENCE</scope>
    <source>
        <tissue evidence="1">Shoot tissue taken approximately 20 cm above the soil surface</tissue>
    </source>
</reference>
<organism evidence="1">
    <name type="scientific">Arundo donax</name>
    <name type="common">Giant reed</name>
    <name type="synonym">Donax arundinaceus</name>
    <dbReference type="NCBI Taxonomy" id="35708"/>
    <lineage>
        <taxon>Eukaryota</taxon>
        <taxon>Viridiplantae</taxon>
        <taxon>Streptophyta</taxon>
        <taxon>Embryophyta</taxon>
        <taxon>Tracheophyta</taxon>
        <taxon>Spermatophyta</taxon>
        <taxon>Magnoliopsida</taxon>
        <taxon>Liliopsida</taxon>
        <taxon>Poales</taxon>
        <taxon>Poaceae</taxon>
        <taxon>PACMAD clade</taxon>
        <taxon>Arundinoideae</taxon>
        <taxon>Arundineae</taxon>
        <taxon>Arundo</taxon>
    </lineage>
</organism>
<dbReference type="AlphaFoldDB" id="A0A0A8YPU2"/>
<name>A0A0A8YPU2_ARUDO</name>